<evidence type="ECO:0000313" key="3">
    <source>
        <dbReference type="Proteomes" id="UP000293995"/>
    </source>
</evidence>
<keyword evidence="3" id="KW-1185">Reference proteome</keyword>
<dbReference type="PROSITE" id="PS00132">
    <property type="entry name" value="CARBOXYPEPT_ZN_1"/>
    <property type="match status" value="1"/>
</dbReference>
<dbReference type="KEGG" id="mprt:ET475_15760"/>
<dbReference type="PANTHER" id="PTHR30173">
    <property type="entry name" value="SIGMA 19 FACTOR"/>
    <property type="match status" value="1"/>
</dbReference>
<dbReference type="AlphaFoldDB" id="A0A4P6EFV7"/>
<dbReference type="RefSeq" id="WP_129392438.1">
    <property type="nucleotide sequence ID" value="NZ_CP035494.1"/>
</dbReference>
<dbReference type="EMBL" id="CP035494">
    <property type="protein sequence ID" value="QAY61290.1"/>
    <property type="molecule type" value="Genomic_DNA"/>
</dbReference>
<dbReference type="Proteomes" id="UP000293995">
    <property type="component" value="Chromosome"/>
</dbReference>
<protein>
    <submittedName>
        <fullName evidence="2">Uncharacterized protein</fullName>
    </submittedName>
</protein>
<organism evidence="2 3">
    <name type="scientific">Microbacterium protaetiae</name>
    <dbReference type="NCBI Taxonomy" id="2509458"/>
    <lineage>
        <taxon>Bacteria</taxon>
        <taxon>Bacillati</taxon>
        <taxon>Actinomycetota</taxon>
        <taxon>Actinomycetes</taxon>
        <taxon>Micrococcales</taxon>
        <taxon>Microbacteriaceae</taxon>
        <taxon>Microbacterium</taxon>
    </lineage>
</organism>
<name>A0A4P6EFV7_9MICO</name>
<dbReference type="InterPro" id="IPR032710">
    <property type="entry name" value="NTF2-like_dom_sf"/>
</dbReference>
<dbReference type="PANTHER" id="PTHR30173:SF36">
    <property type="entry name" value="ECF RNA POLYMERASE SIGMA FACTOR SIGJ"/>
    <property type="match status" value="1"/>
</dbReference>
<dbReference type="SUPFAM" id="SSF54427">
    <property type="entry name" value="NTF2-like"/>
    <property type="match status" value="1"/>
</dbReference>
<gene>
    <name evidence="2" type="ORF">ET475_15760</name>
</gene>
<comment type="similarity">
    <text evidence="1">Belongs to the peptidase M14 family.</text>
</comment>
<reference evidence="2 3" key="1">
    <citation type="submission" date="2019-01" db="EMBL/GenBank/DDBJ databases">
        <title>Genome sequencing of strain DFW100M-13.</title>
        <authorList>
            <person name="Heo J."/>
            <person name="Kim S.-J."/>
            <person name="Kim J.-S."/>
            <person name="Hong S.-B."/>
            <person name="Kwon S.-W."/>
        </authorList>
    </citation>
    <scope>NUCLEOTIDE SEQUENCE [LARGE SCALE GENOMIC DNA]</scope>
    <source>
        <strain evidence="2 3">DFW100M-13</strain>
    </source>
</reference>
<proteinExistence type="inferred from homology"/>
<evidence type="ECO:0000313" key="2">
    <source>
        <dbReference type="EMBL" id="QAY61290.1"/>
    </source>
</evidence>
<dbReference type="GO" id="GO:0016987">
    <property type="term" value="F:sigma factor activity"/>
    <property type="evidence" value="ECO:0007669"/>
    <property type="project" value="TreeGrafter"/>
</dbReference>
<sequence length="148" mass="15618">MRFIAAVESGAIEQFVAMLSTDVTVTSDSGGKLPPGFAVSRPVHGSEAVSKLLASYVRRAVFPLRVDAREVNGGPGVVIVVDLPVGGGVLGVMSLDIREGKIAALHGVFNPEKLRHLTPTLGPLADLEAVREAERAGRRRNTPQRNAS</sequence>
<accession>A0A4P6EFV7</accession>
<dbReference type="InterPro" id="IPR052704">
    <property type="entry name" value="ECF_Sigma-70_Domain"/>
</dbReference>
<evidence type="ECO:0000256" key="1">
    <source>
        <dbReference type="ARBA" id="ARBA00005988"/>
    </source>
</evidence>
<dbReference type="InterPro" id="IPR057246">
    <property type="entry name" value="CARBOXYPEPT_ZN_1"/>
</dbReference>
<dbReference type="Gene3D" id="3.10.450.50">
    <property type="match status" value="1"/>
</dbReference>